<comment type="caution">
    <text evidence="1">The sequence shown here is derived from an EMBL/GenBank/DDBJ whole genome shotgun (WGS) entry which is preliminary data.</text>
</comment>
<sequence length="114" mass="12439">MKDMIGLAFMRNDKRGSRQHEMMADTQGMLRDFTNHLREVSFSVGQGDKIAITGQPLVPRDTINTLLAYTNFIPGATAEAAGVGGSTRAARGRTCSPMKPIALRAIRRRFEASG</sequence>
<accession>A0ABQ3QSS5</accession>
<dbReference type="EMBL" id="BNDY01000017">
    <property type="protein sequence ID" value="GHI40290.1"/>
    <property type="molecule type" value="Genomic_DNA"/>
</dbReference>
<dbReference type="Proteomes" id="UP001050808">
    <property type="component" value="Unassembled WGS sequence"/>
</dbReference>
<protein>
    <submittedName>
        <fullName evidence="1">Uncharacterized protein</fullName>
    </submittedName>
</protein>
<evidence type="ECO:0000313" key="1">
    <source>
        <dbReference type="EMBL" id="GHI40290.1"/>
    </source>
</evidence>
<name>A0ABQ3QSS5_9ACTN</name>
<evidence type="ECO:0000313" key="2">
    <source>
        <dbReference type="Proteomes" id="UP001050808"/>
    </source>
</evidence>
<proteinExistence type="predicted"/>
<gene>
    <name evidence="1" type="ORF">Sviol_46980</name>
</gene>
<dbReference type="RefSeq" id="WP_189967999.1">
    <property type="nucleotide sequence ID" value="NZ_BMUA01000021.1"/>
</dbReference>
<organism evidence="1 2">
    <name type="scientific">Streptomyces violascens</name>
    <dbReference type="NCBI Taxonomy" id="67381"/>
    <lineage>
        <taxon>Bacteria</taxon>
        <taxon>Bacillati</taxon>
        <taxon>Actinomycetota</taxon>
        <taxon>Actinomycetes</taxon>
        <taxon>Kitasatosporales</taxon>
        <taxon>Streptomycetaceae</taxon>
        <taxon>Streptomyces</taxon>
    </lineage>
</organism>
<reference evidence="1" key="1">
    <citation type="submission" date="2024-05" db="EMBL/GenBank/DDBJ databases">
        <title>Whole genome shotgun sequence of Streptomyces violascens NBRC 12920.</title>
        <authorList>
            <person name="Komaki H."/>
            <person name="Tamura T."/>
        </authorList>
    </citation>
    <scope>NUCLEOTIDE SEQUENCE</scope>
    <source>
        <strain evidence="1">NBRC 12920</strain>
    </source>
</reference>
<keyword evidence="2" id="KW-1185">Reference proteome</keyword>